<feature type="compositionally biased region" description="Low complexity" evidence="1">
    <location>
        <begin position="1"/>
        <end position="17"/>
    </location>
</feature>
<evidence type="ECO:0000256" key="1">
    <source>
        <dbReference type="SAM" id="MobiDB-lite"/>
    </source>
</evidence>
<dbReference type="EMBL" id="FR824083">
    <property type="protein sequence ID" value="CCA17644.1"/>
    <property type="molecule type" value="Genomic_DNA"/>
</dbReference>
<organism evidence="2">
    <name type="scientific">Albugo laibachii Nc14</name>
    <dbReference type="NCBI Taxonomy" id="890382"/>
    <lineage>
        <taxon>Eukaryota</taxon>
        <taxon>Sar</taxon>
        <taxon>Stramenopiles</taxon>
        <taxon>Oomycota</taxon>
        <taxon>Peronosporomycetes</taxon>
        <taxon>Albuginales</taxon>
        <taxon>Albuginaceae</taxon>
        <taxon>Albugo</taxon>
    </lineage>
</organism>
<feature type="region of interest" description="Disordered" evidence="1">
    <location>
        <begin position="1"/>
        <end position="32"/>
    </location>
</feature>
<reference evidence="2" key="1">
    <citation type="journal article" date="2011" name="PLoS Biol.">
        <title>Gene gain and loss during evolution of obligate parasitism in the white rust pathogen of Arabidopsis thaliana.</title>
        <authorList>
            <person name="Kemen E."/>
            <person name="Gardiner A."/>
            <person name="Schultz-Larsen T."/>
            <person name="Kemen A.C."/>
            <person name="Balmuth A.L."/>
            <person name="Robert-Seilaniantz A."/>
            <person name="Bailey K."/>
            <person name="Holub E."/>
            <person name="Studholme D.J."/>
            <person name="Maclean D."/>
            <person name="Jones J.D."/>
        </authorList>
    </citation>
    <scope>NUCLEOTIDE SEQUENCE</scope>
</reference>
<dbReference type="GO" id="GO:0006360">
    <property type="term" value="P:transcription by RNA polymerase I"/>
    <property type="evidence" value="ECO:0007669"/>
    <property type="project" value="InterPro"/>
</dbReference>
<name>F0W932_9STRA</name>
<proteinExistence type="predicted"/>
<accession>F0W932</accession>
<reference evidence="2" key="2">
    <citation type="submission" date="2011-02" db="EMBL/GenBank/DDBJ databases">
        <authorList>
            <person name="MacLean D."/>
        </authorList>
    </citation>
    <scope>NUCLEOTIDE SEQUENCE</scope>
</reference>
<gene>
    <name evidence="2" type="primary">AlNc14C38G3303</name>
    <name evidence="2" type="ORF">ALNC14_037870</name>
</gene>
<dbReference type="Gene3D" id="6.20.250.70">
    <property type="match status" value="1"/>
</dbReference>
<dbReference type="Pfam" id="PF08208">
    <property type="entry name" value="RNA_polI_A34"/>
    <property type="match status" value="1"/>
</dbReference>
<protein>
    <submittedName>
        <fullName evidence="2">Uncharacterized protein AlNc14C38G3303</fullName>
    </submittedName>
</protein>
<dbReference type="HOGENOM" id="CLU_1613819_0_0_1"/>
<evidence type="ECO:0000313" key="2">
    <source>
        <dbReference type="EMBL" id="CCA17644.1"/>
    </source>
</evidence>
<dbReference type="InterPro" id="IPR013240">
    <property type="entry name" value="DNA-dir_RNA_pol1_su_RPA34"/>
</dbReference>
<dbReference type="AlphaFoldDB" id="F0W932"/>
<sequence length="165" mass="18239">MAQESQSDVSASNTSSSDESEHEFEVPENFHSINASESLVHEDINADDKELWLFKLPKHMSASSLSNQSIRLGKHSRSPGSTVATIQHGTDSYIVRKEPTELSAQIINAFPTSRNRAKLVLGKPFTRFLSIVQDCAEFQGKKGVKPILGKKRKLENQVLCKAVTS</sequence>